<comment type="caution">
    <text evidence="1">The sequence shown here is derived from an EMBL/GenBank/DDBJ whole genome shotgun (WGS) entry which is preliminary data.</text>
</comment>
<evidence type="ECO:0000313" key="1">
    <source>
        <dbReference type="EMBL" id="GME48890.1"/>
    </source>
</evidence>
<keyword evidence="2" id="KW-1185">Reference proteome</keyword>
<dbReference type="EMBL" id="BSXG01000148">
    <property type="protein sequence ID" value="GME48890.1"/>
    <property type="molecule type" value="Genomic_DNA"/>
</dbReference>
<accession>A0ACB5SN11</accession>
<dbReference type="Proteomes" id="UP001165186">
    <property type="component" value="Unassembled WGS sequence"/>
</dbReference>
<reference evidence="1" key="1">
    <citation type="submission" date="2024-09" db="EMBL/GenBank/DDBJ databases">
        <title>Draft Genome Sequences of Neofusicoccum parvum.</title>
        <authorList>
            <person name="Ashida A."/>
            <person name="Camagna M."/>
            <person name="Tanaka A."/>
            <person name="Takemoto D."/>
        </authorList>
    </citation>
    <scope>NUCLEOTIDE SEQUENCE</scope>
    <source>
        <strain evidence="1">PPO83</strain>
    </source>
</reference>
<name>A0ACB5SN11_9PEZI</name>
<organism evidence="1 2">
    <name type="scientific">Neofusicoccum parvum</name>
    <dbReference type="NCBI Taxonomy" id="310453"/>
    <lineage>
        <taxon>Eukaryota</taxon>
        <taxon>Fungi</taxon>
        <taxon>Dikarya</taxon>
        <taxon>Ascomycota</taxon>
        <taxon>Pezizomycotina</taxon>
        <taxon>Dothideomycetes</taxon>
        <taxon>Dothideomycetes incertae sedis</taxon>
        <taxon>Botryosphaeriales</taxon>
        <taxon>Botryosphaeriaceae</taxon>
        <taxon>Neofusicoccum</taxon>
    </lineage>
</organism>
<sequence>MRDLKPLMLPKLATVRNPLADSPTAEERASAAYPDSSFSASECSTPLSQTFSANDHVRHSSSLSSLSSSPPSSYEHLDSMTSSSKLPRLPEDPMEGPFASDLDEDEEFEGKLGSWCLCSVAEGCPHGDSRTSYSTPSLASPAYDCPDSPFGDDGESRPQNSLWTVQGDHPRINSIRRPFQPGFLNFRIRPASVGEHQPDRAPPKPFQVIC</sequence>
<evidence type="ECO:0000313" key="2">
    <source>
        <dbReference type="Proteomes" id="UP001165186"/>
    </source>
</evidence>
<protein>
    <submittedName>
        <fullName evidence="1">Only prolin and serin are matching in the corresponding protein</fullName>
    </submittedName>
</protein>
<proteinExistence type="predicted"/>
<gene>
    <name evidence="1" type="primary">g11618</name>
    <name evidence="1" type="ORF">NpPPO83_00011618</name>
</gene>